<evidence type="ECO:0000256" key="4">
    <source>
        <dbReference type="ARBA" id="ARBA00022980"/>
    </source>
</evidence>
<evidence type="ECO:0000256" key="3">
    <source>
        <dbReference type="ARBA" id="ARBA00022884"/>
    </source>
</evidence>
<name>A0A0G0GQV1_9BACT</name>
<dbReference type="NCBIfam" id="TIGR01017">
    <property type="entry name" value="rpsD_bact"/>
    <property type="match status" value="1"/>
</dbReference>
<dbReference type="SMART" id="SM01390">
    <property type="entry name" value="Ribosomal_S4"/>
    <property type="match status" value="1"/>
</dbReference>
<proteinExistence type="inferred from homology"/>
<feature type="region of interest" description="Disordered" evidence="8">
    <location>
        <begin position="1"/>
        <end position="24"/>
    </location>
</feature>
<comment type="similarity">
    <text evidence="1 7">Belongs to the universal ribosomal protein uS4 family.</text>
</comment>
<dbReference type="Gene3D" id="1.10.1050.10">
    <property type="entry name" value="Ribosomal Protein S4 Delta 41, Chain A, domain 1"/>
    <property type="match status" value="1"/>
</dbReference>
<evidence type="ECO:0000256" key="2">
    <source>
        <dbReference type="ARBA" id="ARBA00022730"/>
    </source>
</evidence>
<evidence type="ECO:0000256" key="7">
    <source>
        <dbReference type="HAMAP-Rule" id="MF_01306"/>
    </source>
</evidence>
<keyword evidence="5 7" id="KW-0687">Ribonucleoprotein</keyword>
<dbReference type="PROSITE" id="PS50889">
    <property type="entry name" value="S4"/>
    <property type="match status" value="1"/>
</dbReference>
<evidence type="ECO:0000256" key="8">
    <source>
        <dbReference type="SAM" id="MobiDB-lite"/>
    </source>
</evidence>
<dbReference type="Pfam" id="PF01479">
    <property type="entry name" value="S4"/>
    <property type="match status" value="1"/>
</dbReference>
<accession>A0A0G0GQV1</accession>
<dbReference type="Pfam" id="PF00163">
    <property type="entry name" value="Ribosomal_S4"/>
    <property type="match status" value="1"/>
</dbReference>
<dbReference type="GO" id="GO:0003735">
    <property type="term" value="F:structural constituent of ribosome"/>
    <property type="evidence" value="ECO:0007669"/>
    <property type="project" value="InterPro"/>
</dbReference>
<comment type="subunit">
    <text evidence="7">Part of the 30S ribosomal subunit. Contacts protein S5. The interaction surface between S4 and S5 is involved in control of translational fidelity.</text>
</comment>
<dbReference type="Proteomes" id="UP000034344">
    <property type="component" value="Unassembled WGS sequence"/>
</dbReference>
<evidence type="ECO:0000313" key="11">
    <source>
        <dbReference type="EMBL" id="KKQ02164.1"/>
    </source>
</evidence>
<dbReference type="HAMAP" id="MF_01306_B">
    <property type="entry name" value="Ribosomal_uS4_B"/>
    <property type="match status" value="1"/>
</dbReference>
<keyword evidence="4 7" id="KW-0689">Ribosomal protein</keyword>
<dbReference type="GO" id="GO:0042274">
    <property type="term" value="P:ribosomal small subunit biogenesis"/>
    <property type="evidence" value="ECO:0007669"/>
    <property type="project" value="TreeGrafter"/>
</dbReference>
<dbReference type="PANTHER" id="PTHR11831:SF4">
    <property type="entry name" value="SMALL RIBOSOMAL SUBUNIT PROTEIN US4M"/>
    <property type="match status" value="1"/>
</dbReference>
<comment type="caution">
    <text evidence="11">The sequence shown here is derived from an EMBL/GenBank/DDBJ whole genome shotgun (WGS) entry which is preliminary data.</text>
</comment>
<reference evidence="11 12" key="1">
    <citation type="journal article" date="2015" name="Nature">
        <title>rRNA introns, odd ribosomes, and small enigmatic genomes across a large radiation of phyla.</title>
        <authorList>
            <person name="Brown C.T."/>
            <person name="Hug L.A."/>
            <person name="Thomas B.C."/>
            <person name="Sharon I."/>
            <person name="Castelle C.J."/>
            <person name="Singh A."/>
            <person name="Wilkins M.J."/>
            <person name="Williams K.H."/>
            <person name="Banfield J.F."/>
        </authorList>
    </citation>
    <scope>NUCLEOTIDE SEQUENCE [LARGE SCALE GENOMIC DNA]</scope>
</reference>
<keyword evidence="2 7" id="KW-0699">rRNA-binding</keyword>
<dbReference type="STRING" id="1618480.US11_C0001G0123"/>
<comment type="function">
    <text evidence="7">With S5 and S12 plays an important role in translational accuracy.</text>
</comment>
<dbReference type="PANTHER" id="PTHR11831">
    <property type="entry name" value="30S 40S RIBOSOMAL PROTEIN"/>
    <property type="match status" value="1"/>
</dbReference>
<evidence type="ECO:0000313" key="12">
    <source>
        <dbReference type="Proteomes" id="UP000034344"/>
    </source>
</evidence>
<dbReference type="AlphaFoldDB" id="A0A0G0GQV1"/>
<dbReference type="CDD" id="cd00165">
    <property type="entry name" value="S4"/>
    <property type="match status" value="1"/>
</dbReference>
<dbReference type="InterPro" id="IPR002942">
    <property type="entry name" value="S4_RNA-bd"/>
</dbReference>
<keyword evidence="3 7" id="KW-0694">RNA-binding</keyword>
<evidence type="ECO:0000256" key="6">
    <source>
        <dbReference type="ARBA" id="ARBA00035254"/>
    </source>
</evidence>
<dbReference type="InterPro" id="IPR005709">
    <property type="entry name" value="Ribosomal_uS4_bac-type"/>
</dbReference>
<dbReference type="NCBIfam" id="NF003717">
    <property type="entry name" value="PRK05327.1"/>
    <property type="match status" value="1"/>
</dbReference>
<dbReference type="GO" id="GO:0019843">
    <property type="term" value="F:rRNA binding"/>
    <property type="evidence" value="ECO:0007669"/>
    <property type="project" value="UniProtKB-UniRule"/>
</dbReference>
<dbReference type="PATRIC" id="fig|1618480.3.peg.131"/>
<dbReference type="GO" id="GO:0015935">
    <property type="term" value="C:small ribosomal subunit"/>
    <property type="evidence" value="ECO:0007669"/>
    <property type="project" value="InterPro"/>
</dbReference>
<evidence type="ECO:0000259" key="10">
    <source>
        <dbReference type="SMART" id="SM01390"/>
    </source>
</evidence>
<dbReference type="SUPFAM" id="SSF55174">
    <property type="entry name" value="Alpha-L RNA-binding motif"/>
    <property type="match status" value="1"/>
</dbReference>
<protein>
    <recommendedName>
        <fullName evidence="6 7">Small ribosomal subunit protein uS4</fullName>
    </recommendedName>
</protein>
<feature type="domain" description="RNA-binding S4" evidence="9">
    <location>
        <begin position="98"/>
        <end position="158"/>
    </location>
</feature>
<gene>
    <name evidence="7" type="primary">rpsD</name>
    <name evidence="11" type="ORF">US11_C0001G0123</name>
</gene>
<dbReference type="EMBL" id="LBRS01000001">
    <property type="protein sequence ID" value="KKQ02164.1"/>
    <property type="molecule type" value="Genomic_DNA"/>
</dbReference>
<sequence length="206" mass="23680">MRYTGPKNRISRREGVDLGLKTPGSKSHARLLKKLNVMPGQHGTRTRRKVSERGYQLREKQKLRFLFGVTEKQLKKYFKISKVKKGNTALHLSKFLEKRFDNIVFRSGFVPTRAAARQLISHGHITLNQKKVTTASYQVSVGDVIGFSSEKIIKVPYIEKMITNKDFITPSWIERKATVGKLTAEPTSESIENQINLRLVIEYYSR</sequence>
<evidence type="ECO:0000256" key="1">
    <source>
        <dbReference type="ARBA" id="ARBA00007465"/>
    </source>
</evidence>
<evidence type="ECO:0000256" key="5">
    <source>
        <dbReference type="ARBA" id="ARBA00023274"/>
    </source>
</evidence>
<dbReference type="InterPro" id="IPR022801">
    <property type="entry name" value="Ribosomal_uS4"/>
</dbReference>
<comment type="function">
    <text evidence="7">One of the primary rRNA binding proteins, it binds directly to 16S rRNA where it nucleates assembly of the body of the 30S subunit.</text>
</comment>
<dbReference type="SMART" id="SM00363">
    <property type="entry name" value="S4"/>
    <property type="match status" value="1"/>
</dbReference>
<dbReference type="Gene3D" id="3.10.290.10">
    <property type="entry name" value="RNA-binding S4 domain"/>
    <property type="match status" value="1"/>
</dbReference>
<organism evidence="11 12">
    <name type="scientific">Candidatus Roizmanbacteria bacterium GW2011_GWA2_36_23</name>
    <dbReference type="NCBI Taxonomy" id="1618480"/>
    <lineage>
        <taxon>Bacteria</taxon>
        <taxon>Candidatus Roizmaniibacteriota</taxon>
    </lineage>
</organism>
<feature type="domain" description="Small ribosomal subunit protein uS4 N-terminal" evidence="10">
    <location>
        <begin position="2"/>
        <end position="97"/>
    </location>
</feature>
<evidence type="ECO:0000259" key="9">
    <source>
        <dbReference type="SMART" id="SM00363"/>
    </source>
</evidence>
<dbReference type="GO" id="GO:0006412">
    <property type="term" value="P:translation"/>
    <property type="evidence" value="ECO:0007669"/>
    <property type="project" value="UniProtKB-UniRule"/>
</dbReference>
<dbReference type="FunFam" id="3.10.290.10:FF:000001">
    <property type="entry name" value="30S ribosomal protein S4"/>
    <property type="match status" value="1"/>
</dbReference>
<dbReference type="InterPro" id="IPR001912">
    <property type="entry name" value="Ribosomal_uS4_N"/>
</dbReference>
<dbReference type="InterPro" id="IPR036986">
    <property type="entry name" value="S4_RNA-bd_sf"/>
</dbReference>